<comment type="subcellular location">
    <subcellularLocation>
        <location evidence="1">Membrane</location>
        <topology evidence="1">Single-pass membrane protein</topology>
    </subcellularLocation>
</comment>
<gene>
    <name evidence="8" type="ORF">HRI_005180800</name>
</gene>
<keyword evidence="4 6" id="KW-0472">Membrane</keyword>
<dbReference type="InterPro" id="IPR039306">
    <property type="entry name" value="MYOB"/>
</dbReference>
<feature type="domain" description="GTD-binding" evidence="7">
    <location>
        <begin position="300"/>
        <end position="398"/>
    </location>
</feature>
<dbReference type="PANTHER" id="PTHR31448">
    <property type="entry name" value="MYOSIN-BINDING PROTEIN 2"/>
    <property type="match status" value="1"/>
</dbReference>
<accession>A0A9W7MXQ0</accession>
<dbReference type="GO" id="GO:0080115">
    <property type="term" value="F:myosin XI tail binding"/>
    <property type="evidence" value="ECO:0007669"/>
    <property type="project" value="UniProtKB-ARBA"/>
</dbReference>
<feature type="compositionally biased region" description="Basic and acidic residues" evidence="5">
    <location>
        <begin position="212"/>
        <end position="233"/>
    </location>
</feature>
<feature type="region of interest" description="Disordered" evidence="5">
    <location>
        <begin position="183"/>
        <end position="269"/>
    </location>
</feature>
<organism evidence="8 9">
    <name type="scientific">Hibiscus trionum</name>
    <name type="common">Flower of an hour</name>
    <dbReference type="NCBI Taxonomy" id="183268"/>
    <lineage>
        <taxon>Eukaryota</taxon>
        <taxon>Viridiplantae</taxon>
        <taxon>Streptophyta</taxon>
        <taxon>Embryophyta</taxon>
        <taxon>Tracheophyta</taxon>
        <taxon>Spermatophyta</taxon>
        <taxon>Magnoliopsida</taxon>
        <taxon>eudicotyledons</taxon>
        <taxon>Gunneridae</taxon>
        <taxon>Pentapetalae</taxon>
        <taxon>rosids</taxon>
        <taxon>malvids</taxon>
        <taxon>Malvales</taxon>
        <taxon>Malvaceae</taxon>
        <taxon>Malvoideae</taxon>
        <taxon>Hibiscus</taxon>
    </lineage>
</organism>
<evidence type="ECO:0000256" key="2">
    <source>
        <dbReference type="ARBA" id="ARBA00022692"/>
    </source>
</evidence>
<comment type="caution">
    <text evidence="8">The sequence shown here is derived from an EMBL/GenBank/DDBJ whole genome shotgun (WGS) entry which is preliminary data.</text>
</comment>
<protein>
    <recommendedName>
        <fullName evidence="7">GTD-binding domain-containing protein</fullName>
    </recommendedName>
</protein>
<evidence type="ECO:0000256" key="5">
    <source>
        <dbReference type="SAM" id="MobiDB-lite"/>
    </source>
</evidence>
<keyword evidence="9" id="KW-1185">Reference proteome</keyword>
<name>A0A9W7MXQ0_HIBTR</name>
<dbReference type="PROSITE" id="PS51775">
    <property type="entry name" value="GTD_BINDING"/>
    <property type="match status" value="1"/>
</dbReference>
<dbReference type="InterPro" id="IPR007656">
    <property type="entry name" value="GTD-bd"/>
</dbReference>
<evidence type="ECO:0000256" key="4">
    <source>
        <dbReference type="ARBA" id="ARBA00023136"/>
    </source>
</evidence>
<evidence type="ECO:0000256" key="3">
    <source>
        <dbReference type="ARBA" id="ARBA00022989"/>
    </source>
</evidence>
<dbReference type="Pfam" id="PF04576">
    <property type="entry name" value="Zein-binding"/>
    <property type="match status" value="1"/>
</dbReference>
<sequence length="544" mass="60908">MGKRSFKQFVEQELGSVPKFFVYAVLEWIMIFMLFIGGFVASIANGFAKIFDLPVPCLVCTRLDHLFFGTTNDFHFNDSICDSHKKSVSCLAFCHAHKKLSDIRHLCEGCLLSFATERETDCDRYKSLLGILHKDIDQLLVEEDNEVQLSLPAGAKKDEDPAGLEKSKEHRCTCCGQPLNVKSTGSKEKYSSLSSLAPSPPHWAAENPSHVKYSEPEFKPDESEAPEDHDRSRGLTPEKPLKEDGKPMAAEGDEEDKTPNYTKNNKFFGIPLSESENSPRWARTPRKLLLQRSEFAAECNGEGLIPNSPRMDRKSLMALYMELDEERSASAVAAYNAMAMITRLQAEKAAVQMEALQYQRMMEEQAEYDQETLEEMTNLVAKREEELCELEAELEVYRAKYGRLTESDFEKHGQRDENDEGNNNNNSQTVNTASLSAAAGGKPETASTATTGENSETRKDQSESNSSNAEKVGAAEAAVDKPKKVGTDSDPTAEKTAGETTAKAKKAMRQMDRMKILEKKMHITSVGRFQRQNSEIDEDFEEDH</sequence>
<dbReference type="EMBL" id="BSYR01000075">
    <property type="protein sequence ID" value="GMJ15116.1"/>
    <property type="molecule type" value="Genomic_DNA"/>
</dbReference>
<evidence type="ECO:0000259" key="7">
    <source>
        <dbReference type="PROSITE" id="PS51775"/>
    </source>
</evidence>
<keyword evidence="3 6" id="KW-1133">Transmembrane helix</keyword>
<reference evidence="8" key="1">
    <citation type="submission" date="2023-05" db="EMBL/GenBank/DDBJ databases">
        <title>Genome and transcriptome analyses reveal genes involved in the formation of fine ridges on petal epidermal cells in Hibiscus trionum.</title>
        <authorList>
            <person name="Koshimizu S."/>
            <person name="Masuda S."/>
            <person name="Ishii T."/>
            <person name="Shirasu K."/>
            <person name="Hoshino A."/>
            <person name="Arita M."/>
        </authorList>
    </citation>
    <scope>NUCLEOTIDE SEQUENCE</scope>
    <source>
        <strain evidence="8">Hamamatsu line</strain>
    </source>
</reference>
<evidence type="ECO:0000256" key="1">
    <source>
        <dbReference type="ARBA" id="ARBA00004167"/>
    </source>
</evidence>
<feature type="transmembrane region" description="Helical" evidence="6">
    <location>
        <begin position="20"/>
        <end position="44"/>
    </location>
</feature>
<dbReference type="GO" id="GO:0016020">
    <property type="term" value="C:membrane"/>
    <property type="evidence" value="ECO:0007669"/>
    <property type="project" value="UniProtKB-SubCell"/>
</dbReference>
<dbReference type="AlphaFoldDB" id="A0A9W7MXQ0"/>
<dbReference type="Proteomes" id="UP001165190">
    <property type="component" value="Unassembled WGS sequence"/>
</dbReference>
<evidence type="ECO:0000313" key="9">
    <source>
        <dbReference type="Proteomes" id="UP001165190"/>
    </source>
</evidence>
<feature type="compositionally biased region" description="Polar residues" evidence="5">
    <location>
        <begin position="445"/>
        <end position="454"/>
    </location>
</feature>
<evidence type="ECO:0000256" key="6">
    <source>
        <dbReference type="SAM" id="Phobius"/>
    </source>
</evidence>
<dbReference type="OrthoDB" id="1853282at2759"/>
<dbReference type="PANTHER" id="PTHR31448:SF9">
    <property type="entry name" value="MYOSIN-BINDING PROTEIN 6-RELATED"/>
    <property type="match status" value="1"/>
</dbReference>
<proteinExistence type="predicted"/>
<keyword evidence="2 6" id="KW-0812">Transmembrane</keyword>
<feature type="region of interest" description="Disordered" evidence="5">
    <location>
        <begin position="408"/>
        <end position="509"/>
    </location>
</feature>
<feature type="compositionally biased region" description="Basic and acidic residues" evidence="5">
    <location>
        <begin position="478"/>
        <end position="497"/>
    </location>
</feature>
<evidence type="ECO:0000313" key="8">
    <source>
        <dbReference type="EMBL" id="GMJ15116.1"/>
    </source>
</evidence>